<evidence type="ECO:0000256" key="9">
    <source>
        <dbReference type="ARBA" id="ARBA00023065"/>
    </source>
</evidence>
<comment type="subunit">
    <text evidence="3">F-type ATPases have 2 components, CF(1) - the catalytic core - and CF(0) - the membrane proton channel.</text>
</comment>
<keyword evidence="11 13" id="KW-0472">Membrane</keyword>
<dbReference type="GO" id="GO:0045259">
    <property type="term" value="C:proton-transporting ATP synthase complex"/>
    <property type="evidence" value="ECO:0007669"/>
    <property type="project" value="UniProtKB-KW"/>
</dbReference>
<dbReference type="InterPro" id="IPR001421">
    <property type="entry name" value="ATP8_metazoa"/>
</dbReference>
<dbReference type="GO" id="GO:0015986">
    <property type="term" value="P:proton motive force-driven ATP synthesis"/>
    <property type="evidence" value="ECO:0007669"/>
    <property type="project" value="InterPro"/>
</dbReference>
<protein>
    <recommendedName>
        <fullName evidence="12">ATP synthase complex subunit 8</fullName>
    </recommendedName>
</protein>
<evidence type="ECO:0000256" key="11">
    <source>
        <dbReference type="ARBA" id="ARBA00023136"/>
    </source>
</evidence>
<evidence type="ECO:0000256" key="7">
    <source>
        <dbReference type="ARBA" id="ARBA00022781"/>
    </source>
</evidence>
<evidence type="ECO:0000256" key="13">
    <source>
        <dbReference type="SAM" id="Phobius"/>
    </source>
</evidence>
<keyword evidence="4 12" id="KW-0813">Transport</keyword>
<evidence type="ECO:0000256" key="4">
    <source>
        <dbReference type="ARBA" id="ARBA00022448"/>
    </source>
</evidence>
<gene>
    <name evidence="14" type="primary">ATP8</name>
</gene>
<evidence type="ECO:0000256" key="8">
    <source>
        <dbReference type="ARBA" id="ARBA00022989"/>
    </source>
</evidence>
<reference evidence="14" key="2">
    <citation type="submission" date="2008-01" db="EMBL/GenBank/DDBJ databases">
        <authorList>
            <person name="Yang J.-S."/>
            <person name="Yang W.-J."/>
        </authorList>
    </citation>
    <scope>NUCLEOTIDE SEQUENCE</scope>
</reference>
<keyword evidence="9 12" id="KW-0406">Ion transport</keyword>
<keyword evidence="5 12" id="KW-0138">CF(0)</keyword>
<proteinExistence type="inferred from homology"/>
<dbReference type="GO" id="GO:0015078">
    <property type="term" value="F:proton transmembrane transporter activity"/>
    <property type="evidence" value="ECO:0007669"/>
    <property type="project" value="InterPro"/>
</dbReference>
<evidence type="ECO:0000256" key="12">
    <source>
        <dbReference type="RuleBase" id="RU003661"/>
    </source>
</evidence>
<dbReference type="Pfam" id="PF00895">
    <property type="entry name" value="ATP-synt_8"/>
    <property type="match status" value="1"/>
</dbReference>
<evidence type="ECO:0000256" key="6">
    <source>
        <dbReference type="ARBA" id="ARBA00022692"/>
    </source>
</evidence>
<evidence type="ECO:0000256" key="2">
    <source>
        <dbReference type="ARBA" id="ARBA00008892"/>
    </source>
</evidence>
<comment type="similarity">
    <text evidence="2 12">Belongs to the ATPase protein 8 family.</text>
</comment>
<keyword evidence="8 13" id="KW-1133">Transmembrane helix</keyword>
<sequence>MPQMGPILWLNLLLMFLITFMLFFISNYFIFQPKKMISTLIFSQMKKKIWKW</sequence>
<organism evidence="14">
    <name type="scientific">Shinkaia crosnieri</name>
    <name type="common">Deep-sea squat lobster</name>
    <dbReference type="NCBI Taxonomy" id="480484"/>
    <lineage>
        <taxon>Eukaryota</taxon>
        <taxon>Metazoa</taxon>
        <taxon>Ecdysozoa</taxon>
        <taxon>Arthropoda</taxon>
        <taxon>Crustacea</taxon>
        <taxon>Multicrustacea</taxon>
        <taxon>Malacostraca</taxon>
        <taxon>Eumalacostraca</taxon>
        <taxon>Eucarida</taxon>
        <taxon>Decapoda</taxon>
        <taxon>Pleocyemata</taxon>
        <taxon>Anomura</taxon>
        <taxon>Galatheoidea</taxon>
        <taxon>Munidopsidae</taxon>
        <taxon>Shinkaia</taxon>
    </lineage>
</organism>
<accession>B3TZC6</accession>
<reference evidence="14" key="1">
    <citation type="journal article" date="2008" name="BMC Genomics">
        <title>The complete mitochondrial genome sequence of the hydrothermal vent galatheid crab Shinkaia crosnieri (Crustacea: Decapoda: Anomura): a novel arrangement and incomplete tRNA suite.</title>
        <authorList>
            <person name="Yang J.S."/>
            <person name="Yang W.J."/>
        </authorList>
    </citation>
    <scope>NUCLEOTIDE SEQUENCE</scope>
</reference>
<keyword evidence="7 12" id="KW-0375">Hydrogen ion transport</keyword>
<dbReference type="EMBL" id="EU420129">
    <property type="protein sequence ID" value="ACA21290.1"/>
    <property type="molecule type" value="Genomic_DNA"/>
</dbReference>
<name>B3TZC6_SHICR</name>
<evidence type="ECO:0000256" key="5">
    <source>
        <dbReference type="ARBA" id="ARBA00022547"/>
    </source>
</evidence>
<geneLocation type="mitochondrion" evidence="14"/>
<evidence type="ECO:0000256" key="10">
    <source>
        <dbReference type="ARBA" id="ARBA00023128"/>
    </source>
</evidence>
<keyword evidence="6 12" id="KW-0812">Transmembrane</keyword>
<dbReference type="AlphaFoldDB" id="B3TZC6"/>
<keyword evidence="10 12" id="KW-0496">Mitochondrion</keyword>
<evidence type="ECO:0000256" key="1">
    <source>
        <dbReference type="ARBA" id="ARBA00004304"/>
    </source>
</evidence>
<evidence type="ECO:0000313" key="14">
    <source>
        <dbReference type="EMBL" id="ACA21290.1"/>
    </source>
</evidence>
<comment type="subcellular location">
    <subcellularLocation>
        <location evidence="1 12">Mitochondrion membrane</location>
        <topology evidence="1 12">Single-pass membrane protein</topology>
    </subcellularLocation>
</comment>
<feature type="transmembrane region" description="Helical" evidence="13">
    <location>
        <begin position="6"/>
        <end position="31"/>
    </location>
</feature>
<evidence type="ECO:0000256" key="3">
    <source>
        <dbReference type="ARBA" id="ARBA00011291"/>
    </source>
</evidence>
<dbReference type="GO" id="GO:0031966">
    <property type="term" value="C:mitochondrial membrane"/>
    <property type="evidence" value="ECO:0007669"/>
    <property type="project" value="UniProtKB-SubCell"/>
</dbReference>